<dbReference type="Pfam" id="PF02518">
    <property type="entry name" value="HATPase_c"/>
    <property type="match status" value="1"/>
</dbReference>
<keyword evidence="16" id="KW-1185">Reference proteome</keyword>
<evidence type="ECO:0000256" key="6">
    <source>
        <dbReference type="ARBA" id="ARBA00022679"/>
    </source>
</evidence>
<sequence>MTSPPENSKRVRLIDPREAGISIREPLNIYPFEYESASGWIGLQKETIVWISFGSLDREALKKYWSGPFKEGKRCPVKVELLAEAAKGDASLKLCPIGTPFQRKVWQHLICIPFSTTRTYGEIASELGSANHARAVGTAVGANPIAWLIPCHRVLPASGKTGAYRWGSNYKKMLLEWENGSPKKESINPIPEGKQKLEAMLLKAQRFEDIAKLAGDIAHDLNNLLAPIGMSTQLLKRKMQDESLNRYVDIIETSTGRARSVIQEILTFSRETEGGEVEIIAVHPLLKEIEKIVRETFPDRLEADFQYSPTSTKIRIDPTQFHRAILNILVNARDAIKGKGRITLQESVHDLKMKVSVGDRQLVPGRFVCISISDTGCGIPEDIREQIFDPFFTTKPKEEGTGLGLASVYGIIARAGGFIDLESTPGEGSTFHIYLPQPKS</sequence>
<dbReference type="InterPro" id="IPR014048">
    <property type="entry name" value="MethylDNA_cys_MeTrfase_DNA-bd"/>
</dbReference>
<keyword evidence="11" id="KW-0902">Two-component regulatory system</keyword>
<evidence type="ECO:0000256" key="2">
    <source>
        <dbReference type="ARBA" id="ARBA00001286"/>
    </source>
</evidence>
<dbReference type="GO" id="GO:0005524">
    <property type="term" value="F:ATP binding"/>
    <property type="evidence" value="ECO:0007669"/>
    <property type="project" value="UniProtKB-KW"/>
</dbReference>
<keyword evidence="6 15" id="KW-0808">Transferase</keyword>
<dbReference type="SUPFAM" id="SSF47384">
    <property type="entry name" value="Homodimeric domain of signal transducing histidine kinase"/>
    <property type="match status" value="1"/>
</dbReference>
<reference evidence="15 16" key="1">
    <citation type="submission" date="2020-02" db="EMBL/GenBank/DDBJ databases">
        <title>Albibacoteraceae fam. nov., the first described family within the subdivision 4 Verrucomicrobia.</title>
        <authorList>
            <person name="Xi F."/>
        </authorList>
    </citation>
    <scope>NUCLEOTIDE SEQUENCE [LARGE SCALE GENOMIC DNA]</scope>
    <source>
        <strain evidence="15 16">CK1056</strain>
    </source>
</reference>
<comment type="caution">
    <text evidence="15">The sequence shown here is derived from an EMBL/GenBank/DDBJ whole genome shotgun (WGS) entry which is preliminary data.</text>
</comment>
<dbReference type="InterPro" id="IPR001497">
    <property type="entry name" value="MethylDNA_cys_MeTrfase_AS"/>
</dbReference>
<dbReference type="SMART" id="SM00388">
    <property type="entry name" value="HisKA"/>
    <property type="match status" value="1"/>
</dbReference>
<dbReference type="FunFam" id="1.10.10.10:FF:000214">
    <property type="entry name" value="Methylated-DNA--protein-cysteine methyltransferase"/>
    <property type="match status" value="1"/>
</dbReference>
<dbReference type="PRINTS" id="PR00344">
    <property type="entry name" value="BCTRLSENSOR"/>
</dbReference>
<keyword evidence="9" id="KW-0418">Kinase</keyword>
<dbReference type="Pfam" id="PF00512">
    <property type="entry name" value="HisKA"/>
    <property type="match status" value="1"/>
</dbReference>
<dbReference type="Pfam" id="PF01035">
    <property type="entry name" value="DNA_binding_1"/>
    <property type="match status" value="1"/>
</dbReference>
<evidence type="ECO:0000256" key="12">
    <source>
        <dbReference type="ARBA" id="ARBA00023204"/>
    </source>
</evidence>
<dbReference type="AlphaFoldDB" id="A0A6B2M2C1"/>
<evidence type="ECO:0000256" key="10">
    <source>
        <dbReference type="ARBA" id="ARBA00022840"/>
    </source>
</evidence>
<gene>
    <name evidence="15" type="ORF">G0Q06_07805</name>
</gene>
<feature type="domain" description="Histidine kinase" evidence="14">
    <location>
        <begin position="216"/>
        <end position="439"/>
    </location>
</feature>
<evidence type="ECO:0000256" key="9">
    <source>
        <dbReference type="ARBA" id="ARBA00022777"/>
    </source>
</evidence>
<dbReference type="PROSITE" id="PS50109">
    <property type="entry name" value="HIS_KIN"/>
    <property type="match status" value="1"/>
</dbReference>
<evidence type="ECO:0000256" key="5">
    <source>
        <dbReference type="ARBA" id="ARBA00022603"/>
    </source>
</evidence>
<evidence type="ECO:0000256" key="7">
    <source>
        <dbReference type="ARBA" id="ARBA00022741"/>
    </source>
</evidence>
<dbReference type="EC" id="2.1.1.63" evidence="15"/>
<dbReference type="PANTHER" id="PTHR43065:SF46">
    <property type="entry name" value="C4-DICARBOXYLATE TRANSPORT SENSOR PROTEIN DCTB"/>
    <property type="match status" value="1"/>
</dbReference>
<keyword evidence="10" id="KW-0067">ATP-binding</keyword>
<dbReference type="NCBIfam" id="TIGR00589">
    <property type="entry name" value="ogt"/>
    <property type="match status" value="1"/>
</dbReference>
<dbReference type="SUPFAM" id="SSF46767">
    <property type="entry name" value="Methylated DNA-protein cysteine methyltransferase, C-terminal domain"/>
    <property type="match status" value="1"/>
</dbReference>
<comment type="catalytic activity">
    <reaction evidence="13">
        <text>a 6-O-methyl-2'-deoxyguanosine in DNA + L-cysteinyl-[protein] = S-methyl-L-cysteinyl-[protein] + a 2'-deoxyguanosine in DNA</text>
        <dbReference type="Rhea" id="RHEA:24000"/>
        <dbReference type="Rhea" id="RHEA-COMP:10131"/>
        <dbReference type="Rhea" id="RHEA-COMP:10132"/>
        <dbReference type="Rhea" id="RHEA-COMP:11367"/>
        <dbReference type="Rhea" id="RHEA-COMP:11368"/>
        <dbReference type="ChEBI" id="CHEBI:29950"/>
        <dbReference type="ChEBI" id="CHEBI:82612"/>
        <dbReference type="ChEBI" id="CHEBI:85445"/>
        <dbReference type="ChEBI" id="CHEBI:85448"/>
        <dbReference type="EC" id="2.1.1.63"/>
    </reaction>
</comment>
<keyword evidence="12" id="KW-0234">DNA repair</keyword>
<evidence type="ECO:0000256" key="11">
    <source>
        <dbReference type="ARBA" id="ARBA00023012"/>
    </source>
</evidence>
<dbReference type="GO" id="GO:0003908">
    <property type="term" value="F:methylated-DNA-[protein]-cysteine S-methyltransferase activity"/>
    <property type="evidence" value="ECO:0007669"/>
    <property type="project" value="UniProtKB-EC"/>
</dbReference>
<dbReference type="CDD" id="cd06445">
    <property type="entry name" value="ATase"/>
    <property type="match status" value="1"/>
</dbReference>
<evidence type="ECO:0000256" key="8">
    <source>
        <dbReference type="ARBA" id="ARBA00022763"/>
    </source>
</evidence>
<dbReference type="InterPro" id="IPR036890">
    <property type="entry name" value="HATPase_C_sf"/>
</dbReference>
<dbReference type="CDD" id="cd00082">
    <property type="entry name" value="HisKA"/>
    <property type="match status" value="1"/>
</dbReference>
<dbReference type="GO" id="GO:0006281">
    <property type="term" value="P:DNA repair"/>
    <property type="evidence" value="ECO:0007669"/>
    <property type="project" value="UniProtKB-KW"/>
</dbReference>
<evidence type="ECO:0000313" key="15">
    <source>
        <dbReference type="EMBL" id="NDV62349.1"/>
    </source>
</evidence>
<comment type="catalytic activity">
    <reaction evidence="2">
        <text>a 4-O-methyl-thymidine in DNA + L-cysteinyl-[protein] = a thymidine in DNA + S-methyl-L-cysteinyl-[protein]</text>
        <dbReference type="Rhea" id="RHEA:53428"/>
        <dbReference type="Rhea" id="RHEA-COMP:10131"/>
        <dbReference type="Rhea" id="RHEA-COMP:10132"/>
        <dbReference type="Rhea" id="RHEA-COMP:13555"/>
        <dbReference type="Rhea" id="RHEA-COMP:13556"/>
        <dbReference type="ChEBI" id="CHEBI:29950"/>
        <dbReference type="ChEBI" id="CHEBI:82612"/>
        <dbReference type="ChEBI" id="CHEBI:137386"/>
        <dbReference type="ChEBI" id="CHEBI:137387"/>
        <dbReference type="EC" id="2.1.1.63"/>
    </reaction>
</comment>
<dbReference type="GO" id="GO:0000155">
    <property type="term" value="F:phosphorelay sensor kinase activity"/>
    <property type="evidence" value="ECO:0007669"/>
    <property type="project" value="InterPro"/>
</dbReference>
<dbReference type="Gene3D" id="1.10.287.130">
    <property type="match status" value="1"/>
</dbReference>
<dbReference type="InterPro" id="IPR003661">
    <property type="entry name" value="HisK_dim/P_dom"/>
</dbReference>
<dbReference type="InterPro" id="IPR036217">
    <property type="entry name" value="MethylDNA_cys_MeTrfase_DNAb"/>
</dbReference>
<protein>
    <submittedName>
        <fullName evidence="15">Methylated-DNA--[protein]-cysteine S-methyltransferase</fullName>
        <ecNumber evidence="15">2.1.1.63</ecNumber>
    </submittedName>
</protein>
<evidence type="ECO:0000256" key="1">
    <source>
        <dbReference type="ARBA" id="ARBA00000085"/>
    </source>
</evidence>
<keyword evidence="7" id="KW-0547">Nucleotide-binding</keyword>
<keyword evidence="8" id="KW-0227">DNA damage</keyword>
<keyword evidence="5 15" id="KW-0489">Methyltransferase</keyword>
<dbReference type="EMBL" id="JAAGNX010000002">
    <property type="protein sequence ID" value="NDV62349.1"/>
    <property type="molecule type" value="Genomic_DNA"/>
</dbReference>
<proteinExistence type="inferred from homology"/>
<evidence type="ECO:0000256" key="4">
    <source>
        <dbReference type="ARBA" id="ARBA00022553"/>
    </source>
</evidence>
<organism evidence="15 16">
    <name type="scientific">Oceanipulchritudo coccoides</name>
    <dbReference type="NCBI Taxonomy" id="2706888"/>
    <lineage>
        <taxon>Bacteria</taxon>
        <taxon>Pseudomonadati</taxon>
        <taxon>Verrucomicrobiota</taxon>
        <taxon>Opitutia</taxon>
        <taxon>Puniceicoccales</taxon>
        <taxon>Oceanipulchritudinaceae</taxon>
        <taxon>Oceanipulchritudo</taxon>
    </lineage>
</organism>
<evidence type="ECO:0000256" key="3">
    <source>
        <dbReference type="ARBA" id="ARBA00008711"/>
    </source>
</evidence>
<dbReference type="Gene3D" id="1.10.10.10">
    <property type="entry name" value="Winged helix-like DNA-binding domain superfamily/Winged helix DNA-binding domain"/>
    <property type="match status" value="1"/>
</dbReference>
<dbReference type="SUPFAM" id="SSF55874">
    <property type="entry name" value="ATPase domain of HSP90 chaperone/DNA topoisomerase II/histidine kinase"/>
    <property type="match status" value="1"/>
</dbReference>
<dbReference type="SMART" id="SM00387">
    <property type="entry name" value="HATPase_c"/>
    <property type="match status" value="1"/>
</dbReference>
<dbReference type="GO" id="GO:0032259">
    <property type="term" value="P:methylation"/>
    <property type="evidence" value="ECO:0007669"/>
    <property type="project" value="UniProtKB-KW"/>
</dbReference>
<dbReference type="InterPro" id="IPR036388">
    <property type="entry name" value="WH-like_DNA-bd_sf"/>
</dbReference>
<dbReference type="Gene3D" id="3.30.565.10">
    <property type="entry name" value="Histidine kinase-like ATPase, C-terminal domain"/>
    <property type="match status" value="1"/>
</dbReference>
<name>A0A6B2M2C1_9BACT</name>
<evidence type="ECO:0000256" key="13">
    <source>
        <dbReference type="ARBA" id="ARBA00049348"/>
    </source>
</evidence>
<dbReference type="InterPro" id="IPR036097">
    <property type="entry name" value="HisK_dim/P_sf"/>
</dbReference>
<comment type="similarity">
    <text evidence="3">Belongs to the MGMT family.</text>
</comment>
<dbReference type="RefSeq" id="WP_163964149.1">
    <property type="nucleotide sequence ID" value="NZ_JAAGNX010000002.1"/>
</dbReference>
<dbReference type="Proteomes" id="UP000478417">
    <property type="component" value="Unassembled WGS sequence"/>
</dbReference>
<accession>A0A6B2M2C1</accession>
<comment type="catalytic activity">
    <reaction evidence="1">
        <text>ATP + protein L-histidine = ADP + protein N-phospho-L-histidine.</text>
        <dbReference type="EC" id="2.7.13.3"/>
    </reaction>
</comment>
<dbReference type="InterPro" id="IPR004358">
    <property type="entry name" value="Sig_transdc_His_kin-like_C"/>
</dbReference>
<dbReference type="PANTHER" id="PTHR43065">
    <property type="entry name" value="SENSOR HISTIDINE KINASE"/>
    <property type="match status" value="1"/>
</dbReference>
<evidence type="ECO:0000313" key="16">
    <source>
        <dbReference type="Proteomes" id="UP000478417"/>
    </source>
</evidence>
<dbReference type="PROSITE" id="PS00374">
    <property type="entry name" value="MGMT"/>
    <property type="match status" value="1"/>
</dbReference>
<dbReference type="InterPro" id="IPR005467">
    <property type="entry name" value="His_kinase_dom"/>
</dbReference>
<keyword evidence="4" id="KW-0597">Phosphoprotein</keyword>
<dbReference type="InterPro" id="IPR003594">
    <property type="entry name" value="HATPase_dom"/>
</dbReference>
<evidence type="ECO:0000259" key="14">
    <source>
        <dbReference type="PROSITE" id="PS50109"/>
    </source>
</evidence>